<proteinExistence type="predicted"/>
<evidence type="ECO:0000313" key="1">
    <source>
        <dbReference type="EMBL" id="ACP46025.1"/>
    </source>
</evidence>
<dbReference type="RefSeq" id="WP_012716349.1">
    <property type="nucleotide sequence ID" value="NC_012622.1"/>
</dbReference>
<gene>
    <name evidence="1" type="ordered locus">YG5714_1769</name>
</gene>
<sequence>MRSRREKMLKIFEKILDETDDIEDLEQLIEIIQDYIYRAGEGE</sequence>
<dbReference type="GeneID" id="78824197"/>
<reference evidence="1 2" key="1">
    <citation type="journal article" date="2009" name="Proc. Natl. Acad. Sci. U.S.A.">
        <title>Biogeography of the Sulfolobus islandicus pan-genome.</title>
        <authorList>
            <person name="Reno M.L."/>
            <person name="Held N.L."/>
            <person name="Fields C.J."/>
            <person name="Burke P.V."/>
            <person name="Whitaker R.J."/>
        </authorList>
    </citation>
    <scope>NUCLEOTIDE SEQUENCE [LARGE SCALE GENOMIC DNA]</scope>
    <source>
        <strain evidence="2">Y.G.57.14 / Yellowstone #1</strain>
    </source>
</reference>
<evidence type="ECO:0000313" key="2">
    <source>
        <dbReference type="Proteomes" id="UP000002308"/>
    </source>
</evidence>
<protein>
    <submittedName>
        <fullName evidence="1">Uncharacterized protein</fullName>
    </submittedName>
</protein>
<dbReference type="HOGENOM" id="CLU_3228005_0_0_2"/>
<dbReference type="AlphaFoldDB" id="C3N731"/>
<accession>C3N731</accession>
<organism evidence="1 2">
    <name type="scientific">Saccharolobus islandicus (strain Y.G.57.14 / Yellowstone #1)</name>
    <name type="common">Sulfolobus islandicus</name>
    <dbReference type="NCBI Taxonomy" id="439386"/>
    <lineage>
        <taxon>Archaea</taxon>
        <taxon>Thermoproteota</taxon>
        <taxon>Thermoprotei</taxon>
        <taxon>Sulfolobales</taxon>
        <taxon>Sulfolobaceae</taxon>
        <taxon>Saccharolobus</taxon>
    </lineage>
</organism>
<name>C3N731_SACI7</name>
<dbReference type="Proteomes" id="UP000002308">
    <property type="component" value="Chromosome"/>
</dbReference>
<dbReference type="EMBL" id="CP001403">
    <property type="protein sequence ID" value="ACP46025.1"/>
    <property type="molecule type" value="Genomic_DNA"/>
</dbReference>
<dbReference type="KEGG" id="siy:YG5714_1769"/>